<feature type="transmembrane region" description="Helical" evidence="1">
    <location>
        <begin position="68"/>
        <end position="89"/>
    </location>
</feature>
<dbReference type="PATRIC" id="fig|1293911.3.peg.513"/>
<dbReference type="STRING" id="1293911.H710_00489"/>
<sequence>MAQGNRPVMPQRETEKRKQEDFFHLENLADNLECRSRNLELSLIRKEVFKKQEAESDSKGLQNGVARAINLSSEFLASVIVGVVLGLMFDKLVGSLPWGLVFFLFLGFAAGILNILRFVGYMTPSQLEHGVLCQNKEISKSDI</sequence>
<evidence type="ECO:0008006" key="4">
    <source>
        <dbReference type="Google" id="ProtNLM"/>
    </source>
</evidence>
<dbReference type="Pfam" id="PF09527">
    <property type="entry name" value="ATPase_gene1"/>
    <property type="match status" value="1"/>
</dbReference>
<reference evidence="2 3" key="1">
    <citation type="submission" date="2013-04" db="EMBL/GenBank/DDBJ databases">
        <title>The Genome Sequence of Bartonella bacilliformis Ver097.</title>
        <authorList>
            <consortium name="The Broad Institute Genomics Platform"/>
            <consortium name="The Broad Institute Genome Sequencing Center for Infectious Disease"/>
            <person name="Feldgarden M."/>
            <person name="Kirby J."/>
            <person name="Birtles R."/>
            <person name="Dasch G."/>
            <person name="Hendrix L."/>
            <person name="Koehler J."/>
            <person name="Walker B."/>
            <person name="Young S.K."/>
            <person name="Zeng Q."/>
            <person name="Gargeya S."/>
            <person name="Fitzgerald M."/>
            <person name="Haas B."/>
            <person name="Abouelleil A."/>
            <person name="Allen A.W."/>
            <person name="Alvarado L."/>
            <person name="Arachchi H.M."/>
            <person name="Berlin A.M."/>
            <person name="Chapman S.B."/>
            <person name="Gainer-Dewar J."/>
            <person name="Goldberg J."/>
            <person name="Griggs A."/>
            <person name="Gujja S."/>
            <person name="Hansen M."/>
            <person name="Howarth C."/>
            <person name="Imamovic A."/>
            <person name="Ireland A."/>
            <person name="Larimer J."/>
            <person name="McCowan C."/>
            <person name="Murphy C."/>
            <person name="Pearson M."/>
            <person name="Poon T.W."/>
            <person name="Priest M."/>
            <person name="Roberts A."/>
            <person name="Saif S."/>
            <person name="Shea T."/>
            <person name="Sisk P."/>
            <person name="Sykes S."/>
            <person name="Wortman J."/>
            <person name="Nusbaum C."/>
            <person name="Birren B."/>
        </authorList>
    </citation>
    <scope>NUCLEOTIDE SEQUENCE [LARGE SCALE GENOMIC DNA]</scope>
    <source>
        <strain evidence="2 3">Ver097</strain>
    </source>
</reference>
<evidence type="ECO:0000313" key="2">
    <source>
        <dbReference type="EMBL" id="KEG19895.1"/>
    </source>
</evidence>
<protein>
    <recommendedName>
        <fullName evidence="4">ATP synthase protein I</fullName>
    </recommendedName>
</protein>
<evidence type="ECO:0000256" key="1">
    <source>
        <dbReference type="SAM" id="Phobius"/>
    </source>
</evidence>
<keyword evidence="1" id="KW-0472">Membrane</keyword>
<evidence type="ECO:0000313" key="3">
    <source>
        <dbReference type="Proteomes" id="UP000031740"/>
    </source>
</evidence>
<dbReference type="HOGENOM" id="CLU_137927_0_0_5"/>
<comment type="caution">
    <text evidence="2">The sequence shown here is derived from an EMBL/GenBank/DDBJ whole genome shotgun (WGS) entry which is preliminary data.</text>
</comment>
<dbReference type="InterPro" id="IPR032820">
    <property type="entry name" value="ATPase_put"/>
</dbReference>
<keyword evidence="1" id="KW-0812">Transmembrane</keyword>
<dbReference type="AlphaFoldDB" id="A0A072R297"/>
<dbReference type="Proteomes" id="UP000031740">
    <property type="component" value="Unassembled WGS sequence"/>
</dbReference>
<dbReference type="EMBL" id="ASIV01000004">
    <property type="protein sequence ID" value="KEG19895.1"/>
    <property type="molecule type" value="Genomic_DNA"/>
</dbReference>
<keyword evidence="1" id="KW-1133">Transmembrane helix</keyword>
<gene>
    <name evidence="2" type="ORF">H710_00489</name>
</gene>
<name>A0A072R297_BARBA</name>
<organism evidence="2 3">
    <name type="scientific">Bartonella bacilliformis Ver097</name>
    <dbReference type="NCBI Taxonomy" id="1293911"/>
    <lineage>
        <taxon>Bacteria</taxon>
        <taxon>Pseudomonadati</taxon>
        <taxon>Pseudomonadota</taxon>
        <taxon>Alphaproteobacteria</taxon>
        <taxon>Hyphomicrobiales</taxon>
        <taxon>Bartonellaceae</taxon>
        <taxon>Bartonella</taxon>
    </lineage>
</organism>
<proteinExistence type="predicted"/>
<accession>A0A072R297</accession>
<dbReference type="RefSeq" id="WP_041849265.1">
    <property type="nucleotide sequence ID" value="NZ_KL503803.1"/>
</dbReference>
<feature type="transmembrane region" description="Helical" evidence="1">
    <location>
        <begin position="95"/>
        <end position="116"/>
    </location>
</feature>